<evidence type="ECO:0000256" key="6">
    <source>
        <dbReference type="ARBA" id="ARBA00023315"/>
    </source>
</evidence>
<dbReference type="OMA" id="VAVQTFH"/>
<comment type="subcellular location">
    <subcellularLocation>
        <location evidence="1">Membrane</location>
        <topology evidence="1">Multi-pass membrane protein</topology>
    </subcellularLocation>
</comment>
<comment type="caution">
    <text evidence="10">The sequence shown here is derived from an EMBL/GenBank/DDBJ whole genome shotgun (WGS) entry which is preliminary data.</text>
</comment>
<evidence type="ECO:0000256" key="3">
    <source>
        <dbReference type="ARBA" id="ARBA00022692"/>
    </source>
</evidence>
<evidence type="ECO:0000256" key="5">
    <source>
        <dbReference type="ARBA" id="ARBA00023136"/>
    </source>
</evidence>
<feature type="transmembrane region" description="Helical" evidence="7">
    <location>
        <begin position="111"/>
        <end position="130"/>
    </location>
</feature>
<dbReference type="AlphaFoldDB" id="A0A0V0QBJ3"/>
<name>A0A0V0QBJ3_PSEPJ</name>
<keyword evidence="11" id="KW-1185">Reference proteome</keyword>
<evidence type="ECO:0000259" key="9">
    <source>
        <dbReference type="Pfam" id="PF01529"/>
    </source>
</evidence>
<evidence type="ECO:0000313" key="10">
    <source>
        <dbReference type="EMBL" id="KRW99554.1"/>
    </source>
</evidence>
<dbReference type="InterPro" id="IPR039859">
    <property type="entry name" value="PFA4/ZDH16/20/ERF2-like"/>
</dbReference>
<comment type="similarity">
    <text evidence="7">Belongs to the DHHC palmitoyltransferase family.</text>
</comment>
<keyword evidence="3 7" id="KW-0812">Transmembrane</keyword>
<dbReference type="GO" id="GO:0019706">
    <property type="term" value="F:protein-cysteine S-palmitoyltransferase activity"/>
    <property type="evidence" value="ECO:0007669"/>
    <property type="project" value="UniProtKB-EC"/>
</dbReference>
<feature type="compositionally biased region" description="Low complexity" evidence="8">
    <location>
        <begin position="270"/>
        <end position="283"/>
    </location>
</feature>
<evidence type="ECO:0000256" key="2">
    <source>
        <dbReference type="ARBA" id="ARBA00022679"/>
    </source>
</evidence>
<feature type="region of interest" description="Disordered" evidence="8">
    <location>
        <begin position="264"/>
        <end position="297"/>
    </location>
</feature>
<keyword evidence="4 7" id="KW-1133">Transmembrane helix</keyword>
<dbReference type="Pfam" id="PF01529">
    <property type="entry name" value="DHHC"/>
    <property type="match status" value="1"/>
</dbReference>
<dbReference type="PANTHER" id="PTHR12246">
    <property type="entry name" value="PALMITOYLTRANSFERASE ZDHHC16"/>
    <property type="match status" value="1"/>
</dbReference>
<feature type="transmembrane region" description="Helical" evidence="7">
    <location>
        <begin position="155"/>
        <end position="175"/>
    </location>
</feature>
<feature type="transmembrane region" description="Helical" evidence="7">
    <location>
        <begin position="20"/>
        <end position="38"/>
    </location>
</feature>
<evidence type="ECO:0000256" key="8">
    <source>
        <dbReference type="SAM" id="MobiDB-lite"/>
    </source>
</evidence>
<dbReference type="GO" id="GO:0016020">
    <property type="term" value="C:membrane"/>
    <property type="evidence" value="ECO:0007669"/>
    <property type="project" value="UniProtKB-SubCell"/>
</dbReference>
<dbReference type="InterPro" id="IPR001594">
    <property type="entry name" value="Palmitoyltrfase_DHHC"/>
</dbReference>
<protein>
    <recommendedName>
        <fullName evidence="7">Palmitoyltransferase</fullName>
        <ecNumber evidence="7">2.3.1.225</ecNumber>
    </recommendedName>
</protein>
<organism evidence="10 11">
    <name type="scientific">Pseudocohnilembus persalinus</name>
    <name type="common">Ciliate</name>
    <dbReference type="NCBI Taxonomy" id="266149"/>
    <lineage>
        <taxon>Eukaryota</taxon>
        <taxon>Sar</taxon>
        <taxon>Alveolata</taxon>
        <taxon>Ciliophora</taxon>
        <taxon>Intramacronucleata</taxon>
        <taxon>Oligohymenophorea</taxon>
        <taxon>Scuticociliatia</taxon>
        <taxon>Philasterida</taxon>
        <taxon>Pseudocohnilembidae</taxon>
        <taxon>Pseudocohnilembus</taxon>
    </lineage>
</organism>
<gene>
    <name evidence="10" type="ORF">PPERSA_01200</name>
</gene>
<dbReference type="InParanoid" id="A0A0V0QBJ3"/>
<keyword evidence="5 7" id="KW-0472">Membrane</keyword>
<dbReference type="EMBL" id="LDAU01000209">
    <property type="protein sequence ID" value="KRW99554.1"/>
    <property type="molecule type" value="Genomic_DNA"/>
</dbReference>
<dbReference type="PROSITE" id="PS50216">
    <property type="entry name" value="DHHC"/>
    <property type="match status" value="1"/>
</dbReference>
<evidence type="ECO:0000256" key="4">
    <source>
        <dbReference type="ARBA" id="ARBA00022989"/>
    </source>
</evidence>
<comment type="catalytic activity">
    <reaction evidence="7">
        <text>L-cysteinyl-[protein] + hexadecanoyl-CoA = S-hexadecanoyl-L-cysteinyl-[protein] + CoA</text>
        <dbReference type="Rhea" id="RHEA:36683"/>
        <dbReference type="Rhea" id="RHEA-COMP:10131"/>
        <dbReference type="Rhea" id="RHEA-COMP:11032"/>
        <dbReference type="ChEBI" id="CHEBI:29950"/>
        <dbReference type="ChEBI" id="CHEBI:57287"/>
        <dbReference type="ChEBI" id="CHEBI:57379"/>
        <dbReference type="ChEBI" id="CHEBI:74151"/>
        <dbReference type="EC" id="2.3.1.225"/>
    </reaction>
</comment>
<dbReference type="EC" id="2.3.1.225" evidence="7"/>
<keyword evidence="6 7" id="KW-0012">Acyltransferase</keyword>
<feature type="domain" description="Palmitoyltransferase DHHC" evidence="9">
    <location>
        <begin position="62"/>
        <end position="193"/>
    </location>
</feature>
<evidence type="ECO:0000313" key="11">
    <source>
        <dbReference type="Proteomes" id="UP000054937"/>
    </source>
</evidence>
<dbReference type="Proteomes" id="UP000054937">
    <property type="component" value="Unassembled WGS sequence"/>
</dbReference>
<proteinExistence type="inferred from homology"/>
<accession>A0A0V0QBJ3</accession>
<reference evidence="10 11" key="1">
    <citation type="journal article" date="2015" name="Sci. Rep.">
        <title>Genome of the facultative scuticociliatosis pathogen Pseudocohnilembus persalinus provides insight into its virulence through horizontal gene transfer.</title>
        <authorList>
            <person name="Xiong J."/>
            <person name="Wang G."/>
            <person name="Cheng J."/>
            <person name="Tian M."/>
            <person name="Pan X."/>
            <person name="Warren A."/>
            <person name="Jiang C."/>
            <person name="Yuan D."/>
            <person name="Miao W."/>
        </authorList>
    </citation>
    <scope>NUCLEOTIDE SEQUENCE [LARGE SCALE GENOMIC DNA]</scope>
    <source>
        <strain evidence="10">36N120E</strain>
    </source>
</reference>
<sequence>MYFSISYLMIQDSRFHDFTDFVLFFLISAATFMLYWSFFQTMLTDPGRVPTSWGFLLDDPEHKKRRYCLKCHNFKPERCHHCSTCNRCVLNMDHHCPWLNNCIGFYNRKNFLLCVFYANIDCFFILLLMYPKILSKIIQYITVTQQTNFLVPNDIIIVTSIVLLSPLLFIILSFLKFHYNLIQQNLTTIDNLERENTNKERLQQNQEPIYECKYDLGMNFNWEQIFGRNKALWLIPIVGESGKPIGDGVNWQLKPQQSLETMYNNNNDESQSQTTQKKQNNNNMSFKDSFGNFGTKI</sequence>
<evidence type="ECO:0000256" key="7">
    <source>
        <dbReference type="RuleBase" id="RU079119"/>
    </source>
</evidence>
<dbReference type="OrthoDB" id="292726at2759"/>
<comment type="domain">
    <text evidence="7">The DHHC domain is required for palmitoyltransferase activity.</text>
</comment>
<keyword evidence="2 7" id="KW-0808">Transferase</keyword>
<evidence type="ECO:0000256" key="1">
    <source>
        <dbReference type="ARBA" id="ARBA00004141"/>
    </source>
</evidence>